<accession>A0A821VSM0</accession>
<dbReference type="EMBL" id="CAJOBR010015005">
    <property type="protein sequence ID" value="CAF4912445.1"/>
    <property type="molecule type" value="Genomic_DNA"/>
</dbReference>
<sequence>MLHEDRKRQIDCQNDVDELNCLSLEINQCNDQMKYRCRQGTLIPLQTVFDKVIDCSDTTDEYRANAHRLGGSSDFICDIIELLFCHEHVCGRQAFPCGDGTCTYTL</sequence>
<dbReference type="SUPFAM" id="SSF57424">
    <property type="entry name" value="LDL receptor-like module"/>
    <property type="match status" value="1"/>
</dbReference>
<reference evidence="3" key="1">
    <citation type="submission" date="2021-02" db="EMBL/GenBank/DDBJ databases">
        <authorList>
            <person name="Nowell W R."/>
        </authorList>
    </citation>
    <scope>NUCLEOTIDE SEQUENCE</scope>
</reference>
<keyword evidence="1" id="KW-1015">Disulfide bond</keyword>
<dbReference type="Proteomes" id="UP000663872">
    <property type="component" value="Unassembled WGS sequence"/>
</dbReference>
<comment type="caution">
    <text evidence="3">The sequence shown here is derived from an EMBL/GenBank/DDBJ whole genome shotgun (WGS) entry which is preliminary data.</text>
</comment>
<dbReference type="AlphaFoldDB" id="A0A821VSM0"/>
<dbReference type="InterPro" id="IPR036055">
    <property type="entry name" value="LDL_receptor-like_sf"/>
</dbReference>
<dbReference type="EMBL" id="CAJNYT010001705">
    <property type="protein sequence ID" value="CAF3425565.1"/>
    <property type="molecule type" value="Genomic_DNA"/>
</dbReference>
<organism evidence="3 4">
    <name type="scientific">Rotaria socialis</name>
    <dbReference type="NCBI Taxonomy" id="392032"/>
    <lineage>
        <taxon>Eukaryota</taxon>
        <taxon>Metazoa</taxon>
        <taxon>Spiralia</taxon>
        <taxon>Gnathifera</taxon>
        <taxon>Rotifera</taxon>
        <taxon>Eurotatoria</taxon>
        <taxon>Bdelloidea</taxon>
        <taxon>Philodinida</taxon>
        <taxon>Philodinidae</taxon>
        <taxon>Rotaria</taxon>
    </lineage>
</organism>
<dbReference type="Proteomes" id="UP000663848">
    <property type="component" value="Unassembled WGS sequence"/>
</dbReference>
<protein>
    <submittedName>
        <fullName evidence="3">Uncharacterized protein</fullName>
    </submittedName>
</protein>
<dbReference type="Gene3D" id="4.10.400.10">
    <property type="entry name" value="Low-density Lipoprotein Receptor"/>
    <property type="match status" value="1"/>
</dbReference>
<proteinExistence type="predicted"/>
<evidence type="ECO:0000313" key="4">
    <source>
        <dbReference type="Proteomes" id="UP000663848"/>
    </source>
</evidence>
<evidence type="ECO:0000256" key="1">
    <source>
        <dbReference type="ARBA" id="ARBA00023157"/>
    </source>
</evidence>
<gene>
    <name evidence="2" type="ORF">GRG538_LOCUS12174</name>
    <name evidence="3" type="ORF">QYT958_LOCUS31187</name>
</gene>
<evidence type="ECO:0000313" key="3">
    <source>
        <dbReference type="EMBL" id="CAF4912445.1"/>
    </source>
</evidence>
<evidence type="ECO:0000313" key="2">
    <source>
        <dbReference type="EMBL" id="CAF3425565.1"/>
    </source>
</evidence>
<name>A0A821VSM0_9BILA</name>